<dbReference type="SMART" id="SM00175">
    <property type="entry name" value="RAB"/>
    <property type="match status" value="1"/>
</dbReference>
<dbReference type="Pfam" id="PF08477">
    <property type="entry name" value="Roc"/>
    <property type="match status" value="1"/>
</dbReference>
<dbReference type="SUPFAM" id="SSF52540">
    <property type="entry name" value="P-loop containing nucleoside triphosphate hydrolases"/>
    <property type="match status" value="1"/>
</dbReference>
<dbReference type="PRINTS" id="PR00449">
    <property type="entry name" value="RASTRNSFRMNG"/>
</dbReference>
<name>A0A9N9TSL2_PHYSR</name>
<reference evidence="3" key="1">
    <citation type="submission" date="2022-01" db="EMBL/GenBank/DDBJ databases">
        <authorList>
            <person name="King R."/>
        </authorList>
    </citation>
    <scope>NUCLEOTIDE SEQUENCE</scope>
</reference>
<evidence type="ECO:0000313" key="4">
    <source>
        <dbReference type="Proteomes" id="UP001153712"/>
    </source>
</evidence>
<evidence type="ECO:0000256" key="1">
    <source>
        <dbReference type="ARBA" id="ARBA00022741"/>
    </source>
</evidence>
<keyword evidence="1" id="KW-0547">Nucleotide-binding</keyword>
<organism evidence="3 4">
    <name type="scientific">Phyllotreta striolata</name>
    <name type="common">Striped flea beetle</name>
    <name type="synonym">Crioceris striolata</name>
    <dbReference type="NCBI Taxonomy" id="444603"/>
    <lineage>
        <taxon>Eukaryota</taxon>
        <taxon>Metazoa</taxon>
        <taxon>Ecdysozoa</taxon>
        <taxon>Arthropoda</taxon>
        <taxon>Hexapoda</taxon>
        <taxon>Insecta</taxon>
        <taxon>Pterygota</taxon>
        <taxon>Neoptera</taxon>
        <taxon>Endopterygota</taxon>
        <taxon>Coleoptera</taxon>
        <taxon>Polyphaga</taxon>
        <taxon>Cucujiformia</taxon>
        <taxon>Chrysomeloidea</taxon>
        <taxon>Chrysomelidae</taxon>
        <taxon>Galerucinae</taxon>
        <taxon>Alticini</taxon>
        <taxon>Phyllotreta</taxon>
    </lineage>
</organism>
<keyword evidence="2" id="KW-0342">GTP-binding</keyword>
<dbReference type="Gene3D" id="3.40.50.300">
    <property type="entry name" value="P-loop containing nucleotide triphosphate hydrolases"/>
    <property type="match status" value="1"/>
</dbReference>
<accession>A0A9N9TSL2</accession>
<protein>
    <recommendedName>
        <fullName evidence="5">Rab-like protein 3</fullName>
    </recommendedName>
</protein>
<dbReference type="Proteomes" id="UP001153712">
    <property type="component" value="Chromosome 2"/>
</dbReference>
<evidence type="ECO:0008006" key="5">
    <source>
        <dbReference type="Google" id="ProtNLM"/>
    </source>
</evidence>
<dbReference type="PANTHER" id="PTHR24073">
    <property type="entry name" value="DRAB5-RELATED"/>
    <property type="match status" value="1"/>
</dbReference>
<proteinExistence type="predicted"/>
<dbReference type="OrthoDB" id="5914890at2759"/>
<evidence type="ECO:0000256" key="2">
    <source>
        <dbReference type="ARBA" id="ARBA00023134"/>
    </source>
</evidence>
<dbReference type="PROSITE" id="PS51419">
    <property type="entry name" value="RAB"/>
    <property type="match status" value="1"/>
</dbReference>
<gene>
    <name evidence="3" type="ORF">PHYEVI_LOCUS5938</name>
</gene>
<dbReference type="AlphaFoldDB" id="A0A9N9TSL2"/>
<evidence type="ECO:0000313" key="3">
    <source>
        <dbReference type="EMBL" id="CAG9859564.1"/>
    </source>
</evidence>
<dbReference type="GO" id="GO:0005525">
    <property type="term" value="F:GTP binding"/>
    <property type="evidence" value="ECO:0007669"/>
    <property type="project" value="UniProtKB-KW"/>
</dbReference>
<dbReference type="InterPro" id="IPR027417">
    <property type="entry name" value="P-loop_NTPase"/>
</dbReference>
<dbReference type="EMBL" id="OU900095">
    <property type="protein sequence ID" value="CAG9859564.1"/>
    <property type="molecule type" value="Genomic_DNA"/>
</dbReference>
<keyword evidence="4" id="KW-1185">Reference proteome</keyword>
<sequence>MSAIDRVRILVLGDSGVGKTSFVHLAAHNEPLRSPSWTVGSSVEVKLHEYKEGMKEQKTFFVEFWDIGGSHSHRNARSVFYNPCHGAILVHDLTNGKSEKNLHKWVREIGKNSRERKSSTSLNILSNSPGIGIDIEFDQESYIGNTSTIPYLVIGTKVDQSDDRKTRSESVATSLGCDEIVMDCRQTRYLAAGTSNAVKLSRFYDRAIETRAKSHKDSFTERFGDPISPTLSTKFYSPHQD</sequence>